<gene>
    <name evidence="1" type="ORF">FPE01S_05_00435</name>
</gene>
<dbReference type="AlphaFoldDB" id="A0A0E9N5W1"/>
<accession>A0A0E9N5W1</accession>
<dbReference type="EMBL" id="BBWV01000005">
    <property type="protein sequence ID" value="GAO45347.1"/>
    <property type="molecule type" value="Genomic_DNA"/>
</dbReference>
<dbReference type="SUPFAM" id="SSF74653">
    <property type="entry name" value="TolA/TonB C-terminal domain"/>
    <property type="match status" value="1"/>
</dbReference>
<name>A0A0E9N5W1_9BACT</name>
<dbReference type="Proteomes" id="UP000033121">
    <property type="component" value="Unassembled WGS sequence"/>
</dbReference>
<sequence length="165" mass="18742">MTKQHMARLQIDLRKRFREHAFISLAVLVFCSNGLAQVTQQPDACERFFDQNLREYIYKNLSEPPEYPGGPSAWQRFLNKNLKYPQSEIDNGTLHSSTTVVFIVDRNGNIGLPGIKNRSPESWSAYDSACVKTIKNSGRWTPGKCNGKVVASFVEQPFIVCLQDE</sequence>
<evidence type="ECO:0000313" key="1">
    <source>
        <dbReference type="EMBL" id="GAO45347.1"/>
    </source>
</evidence>
<reference evidence="1 2" key="1">
    <citation type="submission" date="2015-04" db="EMBL/GenBank/DDBJ databases">
        <title>Whole genome shotgun sequence of Flavihumibacter petaseus NBRC 106054.</title>
        <authorList>
            <person name="Miyazawa S."/>
            <person name="Hosoyama A."/>
            <person name="Hashimoto M."/>
            <person name="Noguchi M."/>
            <person name="Tsuchikane K."/>
            <person name="Ohji S."/>
            <person name="Yamazoe A."/>
            <person name="Ichikawa N."/>
            <person name="Kimura A."/>
            <person name="Fujita N."/>
        </authorList>
    </citation>
    <scope>NUCLEOTIDE SEQUENCE [LARGE SCALE GENOMIC DNA]</scope>
    <source>
        <strain evidence="1 2">NBRC 106054</strain>
    </source>
</reference>
<keyword evidence="2" id="KW-1185">Reference proteome</keyword>
<dbReference type="STRING" id="1220578.FPE01S_05_00435"/>
<dbReference type="Gene3D" id="3.30.1150.10">
    <property type="match status" value="1"/>
</dbReference>
<organism evidence="1 2">
    <name type="scientific">Flavihumibacter petaseus NBRC 106054</name>
    <dbReference type="NCBI Taxonomy" id="1220578"/>
    <lineage>
        <taxon>Bacteria</taxon>
        <taxon>Pseudomonadati</taxon>
        <taxon>Bacteroidota</taxon>
        <taxon>Chitinophagia</taxon>
        <taxon>Chitinophagales</taxon>
        <taxon>Chitinophagaceae</taxon>
        <taxon>Flavihumibacter</taxon>
    </lineage>
</organism>
<evidence type="ECO:0008006" key="3">
    <source>
        <dbReference type="Google" id="ProtNLM"/>
    </source>
</evidence>
<proteinExistence type="predicted"/>
<protein>
    <recommendedName>
        <fullName evidence="3">TonB C-terminal domain-containing protein</fullName>
    </recommendedName>
</protein>
<evidence type="ECO:0000313" key="2">
    <source>
        <dbReference type="Proteomes" id="UP000033121"/>
    </source>
</evidence>
<comment type="caution">
    <text evidence="1">The sequence shown here is derived from an EMBL/GenBank/DDBJ whole genome shotgun (WGS) entry which is preliminary data.</text>
</comment>